<keyword evidence="2" id="KW-1185">Reference proteome</keyword>
<evidence type="ECO:0000313" key="2">
    <source>
        <dbReference type="Proteomes" id="UP000887572"/>
    </source>
</evidence>
<evidence type="ECO:0000256" key="1">
    <source>
        <dbReference type="SAM" id="Coils"/>
    </source>
</evidence>
<protein>
    <submittedName>
        <fullName evidence="3">Uncharacterized protein</fullName>
    </submittedName>
</protein>
<dbReference type="InterPro" id="IPR009622">
    <property type="entry name" value="NDUFAF4"/>
</dbReference>
<feature type="coiled-coil region" evidence="1">
    <location>
        <begin position="256"/>
        <end position="286"/>
    </location>
</feature>
<evidence type="ECO:0000313" key="3">
    <source>
        <dbReference type="WBParaSite" id="Gr19_v10_g11208.t1"/>
    </source>
</evidence>
<dbReference type="Proteomes" id="UP000887572">
    <property type="component" value="Unplaced"/>
</dbReference>
<name>A0A914GU20_GLORO</name>
<dbReference type="PANTHER" id="PTHR13338">
    <property type="entry name" value="UPF0240 PROTEIN"/>
    <property type="match status" value="1"/>
</dbReference>
<dbReference type="AlphaFoldDB" id="A0A914GU20"/>
<keyword evidence="1" id="KW-0175">Coiled coil</keyword>
<reference evidence="3" key="1">
    <citation type="submission" date="2022-11" db="UniProtKB">
        <authorList>
            <consortium name="WormBaseParasite"/>
        </authorList>
    </citation>
    <scope>IDENTIFICATION</scope>
</reference>
<dbReference type="GO" id="GO:0005739">
    <property type="term" value="C:mitochondrion"/>
    <property type="evidence" value="ECO:0007669"/>
    <property type="project" value="TreeGrafter"/>
</dbReference>
<dbReference type="PANTHER" id="PTHR13338:SF4">
    <property type="entry name" value="NADH DEHYDROGENASE [UBIQUINONE] 1 ALPHA SUBCOMPLEX ASSEMBLY FACTOR 4"/>
    <property type="match status" value="1"/>
</dbReference>
<organism evidence="2 3">
    <name type="scientific">Globodera rostochiensis</name>
    <name type="common">Golden nematode worm</name>
    <name type="synonym">Heterodera rostochiensis</name>
    <dbReference type="NCBI Taxonomy" id="31243"/>
    <lineage>
        <taxon>Eukaryota</taxon>
        <taxon>Metazoa</taxon>
        <taxon>Ecdysozoa</taxon>
        <taxon>Nematoda</taxon>
        <taxon>Chromadorea</taxon>
        <taxon>Rhabditida</taxon>
        <taxon>Tylenchina</taxon>
        <taxon>Tylenchomorpha</taxon>
        <taxon>Tylenchoidea</taxon>
        <taxon>Heteroderidae</taxon>
        <taxon>Heteroderinae</taxon>
        <taxon>Globodera</taxon>
    </lineage>
</organism>
<proteinExistence type="predicted"/>
<dbReference type="WBParaSite" id="Gr19_v10_g11208.t1">
    <property type="protein sequence ID" value="Gr19_v10_g11208.t1"/>
    <property type="gene ID" value="Gr19_v10_g11208"/>
</dbReference>
<accession>A0A914GU20</accession>
<dbReference type="GO" id="GO:0032981">
    <property type="term" value="P:mitochondrial respiratory chain complex I assembly"/>
    <property type="evidence" value="ECO:0007669"/>
    <property type="project" value="InterPro"/>
</dbReference>
<sequence length="286" mass="33446">MASCLLIWLNISPEKNPARATAYLKNPATGFIDSGLIQLENRAQNGQKQSSNSINRKDIDEDNKIKKVLNTKNESLLDRVSKINIASSDPPIPPKLREHVKKAEDYAQQKFEELEYGFCEPPLGKMQKDKLMFREAIEILRARMELVTNKSPPDLSMFEHTSAYIDNHPAVQRVDKDKLERVWKYFRPFALIREQKMLRKEDLEAIDRYIEGSDDSISPYRLELRKRLKQLEASGVTPSRVGNSEAQQAELEKFLMERHEKEKKRLHKRLEELKELEEETQKRKKE</sequence>